<evidence type="ECO:0000313" key="4">
    <source>
        <dbReference type="Proteomes" id="UP001165041"/>
    </source>
</evidence>
<dbReference type="EMBL" id="BSSA01000055">
    <property type="protein sequence ID" value="GLW75339.1"/>
    <property type="molecule type" value="Genomic_DNA"/>
</dbReference>
<dbReference type="AlphaFoldDB" id="A0A9W6QHX5"/>
<organism evidence="3 4">
    <name type="scientific">Kitasatospora phosalacinea</name>
    <dbReference type="NCBI Taxonomy" id="2065"/>
    <lineage>
        <taxon>Bacteria</taxon>
        <taxon>Bacillati</taxon>
        <taxon>Actinomycetota</taxon>
        <taxon>Actinomycetes</taxon>
        <taxon>Kitasatosporales</taxon>
        <taxon>Streptomycetaceae</taxon>
        <taxon>Kitasatospora</taxon>
    </lineage>
</organism>
<gene>
    <name evidence="3" type="ORF">Kpho02_76360</name>
</gene>
<feature type="domain" description="MobA/VirD2-like nuclease" evidence="2">
    <location>
        <begin position="75"/>
        <end position="171"/>
    </location>
</feature>
<name>A0A9W6QHX5_9ACTN</name>
<feature type="compositionally biased region" description="Low complexity" evidence="1">
    <location>
        <begin position="546"/>
        <end position="575"/>
    </location>
</feature>
<dbReference type="InterPro" id="IPR005094">
    <property type="entry name" value="Endonuclease_MobA/VirD2"/>
</dbReference>
<sequence>MVPDVSTGSRTRGLLSYLFGPGRRDEHTDPHIVAAFAMPGLPDPGRAPLDQHHQLLDQLADYLDQPVRARERRLGATVPQHVWHCPVRTAPGDRYLTDAEWAEVARRIVHATGIAPDGDDKSCRWIAVRHADDHIHIMATSVREDGRRPRNKRDGQRAQAECRKIEKELGLRQLNSGDHTAAPMPTSAEQAKAQRTGHQQTAKEWLQEQAQAVAAAVRDEQEYFSTLTALGIQVRYRIGPESGEVIGYSLARPGDANAQGEPVYFGGSKLSPDLSINRLRERLAAQQPTTPARGTVEPDRWRQAETTLRETARFAYQDQHHPDVPDVDAFDTVVQAQAAAFGELLHTAALTAPAHTRAELRAAATAFNRATRSKVRAEHQQAAALRTAAKQLLHTAGSGEDGATAAALLSTAVFVVIAIAHWHQTRGHQQQAHAAQQALVHLRTAYRATAEPVIADLTRRTPTVKTTDRLAAHVHAAVPDHAQRILADPSWPALATAIAQAESAGQPPRRALAEAAQHRELTTADRPAEVLLWRLRNATADRIDQRAQAARARTTSTTTKPTITTPTVPTGTKPTNDPTRRR</sequence>
<dbReference type="Pfam" id="PF03432">
    <property type="entry name" value="Relaxase"/>
    <property type="match status" value="1"/>
</dbReference>
<dbReference type="RefSeq" id="WP_285740872.1">
    <property type="nucleotide sequence ID" value="NZ_BSSA01000055.1"/>
</dbReference>
<proteinExistence type="predicted"/>
<evidence type="ECO:0000259" key="2">
    <source>
        <dbReference type="Pfam" id="PF03432"/>
    </source>
</evidence>
<comment type="caution">
    <text evidence="3">The sequence shown here is derived from an EMBL/GenBank/DDBJ whole genome shotgun (WGS) entry which is preliminary data.</text>
</comment>
<evidence type="ECO:0000313" key="3">
    <source>
        <dbReference type="EMBL" id="GLW75339.1"/>
    </source>
</evidence>
<dbReference type="Proteomes" id="UP001165041">
    <property type="component" value="Unassembled WGS sequence"/>
</dbReference>
<evidence type="ECO:0000256" key="1">
    <source>
        <dbReference type="SAM" id="MobiDB-lite"/>
    </source>
</evidence>
<accession>A0A9W6QHX5</accession>
<reference evidence="3" key="1">
    <citation type="submission" date="2023-02" db="EMBL/GenBank/DDBJ databases">
        <title>Kitasatospora phosalacinea NBRC 14627.</title>
        <authorList>
            <person name="Ichikawa N."/>
            <person name="Sato H."/>
            <person name="Tonouchi N."/>
        </authorList>
    </citation>
    <scope>NUCLEOTIDE SEQUENCE</scope>
    <source>
        <strain evidence="3">NBRC 14627</strain>
    </source>
</reference>
<protein>
    <submittedName>
        <fullName evidence="3">Mobilization protein</fullName>
    </submittedName>
</protein>
<feature type="region of interest" description="Disordered" evidence="1">
    <location>
        <begin position="544"/>
        <end position="582"/>
    </location>
</feature>